<protein>
    <submittedName>
        <fullName evidence="3">Uncharacterized protein</fullName>
    </submittedName>
</protein>
<evidence type="ECO:0000313" key="4">
    <source>
        <dbReference type="Proteomes" id="UP000626109"/>
    </source>
</evidence>
<accession>A0A813L208</accession>
<evidence type="ECO:0000313" key="5">
    <source>
        <dbReference type="Proteomes" id="UP000654075"/>
    </source>
</evidence>
<comment type="caution">
    <text evidence="3">The sequence shown here is derived from an EMBL/GenBank/DDBJ whole genome shotgun (WGS) entry which is preliminary data.</text>
</comment>
<sequence length="141" mass="16794">MTQMGTESDCKHEKISGCCPSRLRIQSCSKRCGRRLWNQLPQRWQERLKPYYTQLLFWMMCAKWAISFVWEDRREILRELWRSLLEDLWAADGRPPCKRSKVRDELRPFTYVLVAGLLYSSWDMASKVAFRVGPPMDLSLD</sequence>
<proteinExistence type="predicted"/>
<dbReference type="AlphaFoldDB" id="A0A813L208"/>
<keyword evidence="5" id="KW-1185">Reference proteome</keyword>
<organism evidence="3 4">
    <name type="scientific">Polarella glacialis</name>
    <name type="common">Dinoflagellate</name>
    <dbReference type="NCBI Taxonomy" id="89957"/>
    <lineage>
        <taxon>Eukaryota</taxon>
        <taxon>Sar</taxon>
        <taxon>Alveolata</taxon>
        <taxon>Dinophyceae</taxon>
        <taxon>Suessiales</taxon>
        <taxon>Suessiaceae</taxon>
        <taxon>Polarella</taxon>
    </lineage>
</organism>
<evidence type="ECO:0000313" key="3">
    <source>
        <dbReference type="EMBL" id="CAE8713473.1"/>
    </source>
</evidence>
<reference evidence="3" key="1">
    <citation type="submission" date="2021-02" db="EMBL/GenBank/DDBJ databases">
        <authorList>
            <person name="Dougan E. K."/>
            <person name="Rhodes N."/>
            <person name="Thang M."/>
            <person name="Chan C."/>
        </authorList>
    </citation>
    <scope>NUCLEOTIDE SEQUENCE</scope>
</reference>
<dbReference type="EMBL" id="CAJNNW010032496">
    <property type="protein sequence ID" value="CAE8713473.1"/>
    <property type="molecule type" value="Genomic_DNA"/>
</dbReference>
<dbReference type="Proteomes" id="UP000626109">
    <property type="component" value="Unassembled WGS sequence"/>
</dbReference>
<dbReference type="EMBL" id="CAJNNV010025995">
    <property type="protein sequence ID" value="CAE8616891.1"/>
    <property type="molecule type" value="Genomic_DNA"/>
</dbReference>
<name>A0A813L208_POLGL</name>
<gene>
    <name evidence="1" type="ORF">PGLA1383_LOCUS34559</name>
    <name evidence="2" type="ORF">PGLA1383_LOCUS34612</name>
    <name evidence="3" type="ORF">PGLA2088_LOCUS37550</name>
</gene>
<evidence type="ECO:0000313" key="2">
    <source>
        <dbReference type="EMBL" id="CAE8616946.1"/>
    </source>
</evidence>
<evidence type="ECO:0000313" key="1">
    <source>
        <dbReference type="EMBL" id="CAE8616891.1"/>
    </source>
</evidence>
<dbReference type="Proteomes" id="UP000654075">
    <property type="component" value="Unassembled WGS sequence"/>
</dbReference>
<dbReference type="EMBL" id="CAJNNV010026012">
    <property type="protein sequence ID" value="CAE8616946.1"/>
    <property type="molecule type" value="Genomic_DNA"/>
</dbReference>